<accession>A0ABU0J3Z1</accession>
<evidence type="ECO:0000259" key="2">
    <source>
        <dbReference type="Pfam" id="PF00144"/>
    </source>
</evidence>
<keyword evidence="4" id="KW-1185">Reference proteome</keyword>
<dbReference type="InterPro" id="IPR012338">
    <property type="entry name" value="Beta-lactam/transpept-like"/>
</dbReference>
<feature type="signal peptide" evidence="1">
    <location>
        <begin position="1"/>
        <end position="21"/>
    </location>
</feature>
<feature type="chain" id="PRO_5047493406" evidence="1">
    <location>
        <begin position="22"/>
        <end position="335"/>
    </location>
</feature>
<feature type="domain" description="Beta-lactamase-related" evidence="2">
    <location>
        <begin position="42"/>
        <end position="314"/>
    </location>
</feature>
<reference evidence="3 4" key="1">
    <citation type="submission" date="2023-07" db="EMBL/GenBank/DDBJ databases">
        <title>Genomic Encyclopedia of Type Strains, Phase IV (KMG-IV): sequencing the most valuable type-strain genomes for metagenomic binning, comparative biology and taxonomic classification.</title>
        <authorList>
            <person name="Goeker M."/>
        </authorList>
    </citation>
    <scope>NUCLEOTIDE SEQUENCE [LARGE SCALE GENOMIC DNA]</scope>
    <source>
        <strain evidence="3 4">DSM 19619</strain>
    </source>
</reference>
<name>A0ABU0J3Z1_9HYPH</name>
<dbReference type="RefSeq" id="WP_307271014.1">
    <property type="nucleotide sequence ID" value="NZ_JAUSVX010000003.1"/>
</dbReference>
<evidence type="ECO:0000313" key="4">
    <source>
        <dbReference type="Proteomes" id="UP001242480"/>
    </source>
</evidence>
<dbReference type="PANTHER" id="PTHR43283:SF7">
    <property type="entry name" value="BETA-LACTAMASE-RELATED DOMAIN-CONTAINING PROTEIN"/>
    <property type="match status" value="1"/>
</dbReference>
<sequence>MAPRLILAVVLCLLPASIALADPAGPWQRAAPSAWSDAASRAVQAYAATHRPTAVMVVRDGLVVAAWGDVGRKVNLRSVRKSLIGMLYGIGVAEGRIDLSRTLEQLGIDDEPPALTQAEKRATLRDLLMARSGVYHAAAYETSDIRAKRPARGSHPPGTFWFYNNWDFNVLGTIYRKVMGEDIFASFERRIAHPIGMEDFSAHDGRYVREAVSIHPAYPFSMSARDLARFGLLVQERGRWNGRQIVPAAWIEQAAAALSATDREGRGYGYLWWSLSSAQWGAGAALASGYGGQALAVVPSKHLVVVQTVDLEGGARGLRTTAFLALARAIADGAP</sequence>
<evidence type="ECO:0000313" key="3">
    <source>
        <dbReference type="EMBL" id="MDQ0468984.1"/>
    </source>
</evidence>
<gene>
    <name evidence="3" type="ORF">QO011_001995</name>
</gene>
<proteinExistence type="predicted"/>
<evidence type="ECO:0000256" key="1">
    <source>
        <dbReference type="SAM" id="SignalP"/>
    </source>
</evidence>
<keyword evidence="1" id="KW-0732">Signal</keyword>
<dbReference type="SUPFAM" id="SSF56601">
    <property type="entry name" value="beta-lactamase/transpeptidase-like"/>
    <property type="match status" value="1"/>
</dbReference>
<organism evidence="3 4">
    <name type="scientific">Labrys wisconsinensis</name>
    <dbReference type="NCBI Taxonomy" id="425677"/>
    <lineage>
        <taxon>Bacteria</taxon>
        <taxon>Pseudomonadati</taxon>
        <taxon>Pseudomonadota</taxon>
        <taxon>Alphaproteobacteria</taxon>
        <taxon>Hyphomicrobiales</taxon>
        <taxon>Xanthobacteraceae</taxon>
        <taxon>Labrys</taxon>
    </lineage>
</organism>
<dbReference type="EMBL" id="JAUSVX010000003">
    <property type="protein sequence ID" value="MDQ0468984.1"/>
    <property type="molecule type" value="Genomic_DNA"/>
</dbReference>
<dbReference type="Pfam" id="PF00144">
    <property type="entry name" value="Beta-lactamase"/>
    <property type="match status" value="1"/>
</dbReference>
<dbReference type="Proteomes" id="UP001242480">
    <property type="component" value="Unassembled WGS sequence"/>
</dbReference>
<dbReference type="InterPro" id="IPR050789">
    <property type="entry name" value="Diverse_Enzym_Activities"/>
</dbReference>
<dbReference type="InterPro" id="IPR001466">
    <property type="entry name" value="Beta-lactam-related"/>
</dbReference>
<dbReference type="PANTHER" id="PTHR43283">
    <property type="entry name" value="BETA-LACTAMASE-RELATED"/>
    <property type="match status" value="1"/>
</dbReference>
<dbReference type="Gene3D" id="3.40.710.10">
    <property type="entry name" value="DD-peptidase/beta-lactamase superfamily"/>
    <property type="match status" value="1"/>
</dbReference>
<protein>
    <submittedName>
        <fullName evidence="3">CubicO group peptidase (Beta-lactamase class C family)</fullName>
    </submittedName>
</protein>
<comment type="caution">
    <text evidence="3">The sequence shown here is derived from an EMBL/GenBank/DDBJ whole genome shotgun (WGS) entry which is preliminary data.</text>
</comment>